<proteinExistence type="predicted"/>
<feature type="transmembrane region" description="Helical" evidence="2">
    <location>
        <begin position="230"/>
        <end position="250"/>
    </location>
</feature>
<feature type="transmembrane region" description="Helical" evidence="2">
    <location>
        <begin position="256"/>
        <end position="274"/>
    </location>
</feature>
<keyword evidence="2" id="KW-0472">Membrane</keyword>
<sequence>MTEDERIKKLEARVTTLENEIVALKREKKVMILKDEKKLIHSPKLTRPDSQETSTPPKSTIDWEKKIGQVWLPRVFIFVLLLGVIWGFKAGTELGLINDFVRIAAGYAAGFLLLFVGRKQWQKQNLVLSQVLLGGAVAIFFLTTFAAHILYHLISTPIAFSLHIIIVTLGFLLTRKFQSQTIGIVSSVGAFLVPFLLQSDSGNILFFSIYELLVFIVFMMLALSSKLKSLYLVVTYGLHLSFLIFALIQWNEDIRTLALVTLVQHLMIILYFLYRQTLKEQVAFTVLTSSVLMSFWILATFTSSFWLLVVTVSYILIVAFIKMELDKRSVFLSNTALVLLLFLIDHFEQSALGIFLVIEGSLVVYLSFLFHSKLQRWIGFSIFALGAFSILVFPIEQFPSIETLAWTILMVCFLLQIKFNQTLRHKKDLFTVVKTVMAFLGLLYFSQLSLLITNDAKVESMVLSTTWILYAAANVIYGHINRDKLFRLFGIFLIFFTLLKVVFIDLPTVSILIRAILFLLLGGIGLAVSRLFYKKETHDRMEEGQKKN</sequence>
<dbReference type="InterPro" id="IPR019286">
    <property type="entry name" value="DUF2339_TM"/>
</dbReference>
<gene>
    <name evidence="3" type="ORF">ACFFH4_22155</name>
</gene>
<feature type="coiled-coil region" evidence="1">
    <location>
        <begin position="7"/>
        <end position="34"/>
    </location>
</feature>
<feature type="transmembrane region" description="Helical" evidence="2">
    <location>
        <begin position="71"/>
        <end position="88"/>
    </location>
</feature>
<dbReference type="PANTHER" id="PTHR38434:SF1">
    <property type="entry name" value="BLL2549 PROTEIN"/>
    <property type="match status" value="1"/>
</dbReference>
<accession>A0ABV6NLP1</accession>
<dbReference type="Pfam" id="PF10101">
    <property type="entry name" value="DUF2339"/>
    <property type="match status" value="1"/>
</dbReference>
<feature type="transmembrane region" description="Helical" evidence="2">
    <location>
        <begin position="401"/>
        <end position="417"/>
    </location>
</feature>
<protein>
    <submittedName>
        <fullName evidence="3">DUF2339 domain-containing protein</fullName>
    </submittedName>
</protein>
<comment type="caution">
    <text evidence="3">The sequence shown here is derived from an EMBL/GenBank/DDBJ whole genome shotgun (WGS) entry which is preliminary data.</text>
</comment>
<feature type="transmembrane region" description="Helical" evidence="2">
    <location>
        <begin position="485"/>
        <end position="503"/>
    </location>
</feature>
<keyword evidence="1" id="KW-0175">Coiled coil</keyword>
<feature type="transmembrane region" description="Helical" evidence="2">
    <location>
        <begin position="100"/>
        <end position="116"/>
    </location>
</feature>
<dbReference type="PANTHER" id="PTHR38434">
    <property type="entry name" value="BLL2549 PROTEIN"/>
    <property type="match status" value="1"/>
</dbReference>
<feature type="transmembrane region" description="Helical" evidence="2">
    <location>
        <begin position="509"/>
        <end position="533"/>
    </location>
</feature>
<feature type="transmembrane region" description="Helical" evidence="2">
    <location>
        <begin position="204"/>
        <end position="223"/>
    </location>
</feature>
<keyword evidence="2" id="KW-0812">Transmembrane</keyword>
<feature type="transmembrane region" description="Helical" evidence="2">
    <location>
        <begin position="458"/>
        <end position="478"/>
    </location>
</feature>
<evidence type="ECO:0000313" key="3">
    <source>
        <dbReference type="EMBL" id="MFC0561606.1"/>
    </source>
</evidence>
<dbReference type="Proteomes" id="UP001589833">
    <property type="component" value="Unassembled WGS sequence"/>
</dbReference>
<keyword evidence="2" id="KW-1133">Transmembrane helix</keyword>
<feature type="transmembrane region" description="Helical" evidence="2">
    <location>
        <begin position="305"/>
        <end position="321"/>
    </location>
</feature>
<feature type="transmembrane region" description="Helical" evidence="2">
    <location>
        <begin position="377"/>
        <end position="395"/>
    </location>
</feature>
<evidence type="ECO:0000256" key="1">
    <source>
        <dbReference type="SAM" id="Coils"/>
    </source>
</evidence>
<feature type="transmembrane region" description="Helical" evidence="2">
    <location>
        <begin position="281"/>
        <end position="299"/>
    </location>
</feature>
<evidence type="ECO:0000313" key="4">
    <source>
        <dbReference type="Proteomes" id="UP001589833"/>
    </source>
</evidence>
<dbReference type="EMBL" id="JBHLTR010000077">
    <property type="protein sequence ID" value="MFC0561606.1"/>
    <property type="molecule type" value="Genomic_DNA"/>
</dbReference>
<keyword evidence="4" id="KW-1185">Reference proteome</keyword>
<feature type="transmembrane region" description="Helical" evidence="2">
    <location>
        <begin position="157"/>
        <end position="174"/>
    </location>
</feature>
<feature type="transmembrane region" description="Helical" evidence="2">
    <location>
        <begin position="429"/>
        <end position="452"/>
    </location>
</feature>
<feature type="transmembrane region" description="Helical" evidence="2">
    <location>
        <begin position="181"/>
        <end position="198"/>
    </location>
</feature>
<reference evidence="3 4" key="1">
    <citation type="submission" date="2024-09" db="EMBL/GenBank/DDBJ databases">
        <authorList>
            <person name="Sun Q."/>
            <person name="Mori K."/>
        </authorList>
    </citation>
    <scope>NUCLEOTIDE SEQUENCE [LARGE SCALE GENOMIC DNA]</scope>
    <source>
        <strain evidence="3 4">NCAIM B.02301</strain>
    </source>
</reference>
<feature type="transmembrane region" description="Helical" evidence="2">
    <location>
        <begin position="128"/>
        <end position="151"/>
    </location>
</feature>
<dbReference type="RefSeq" id="WP_273845463.1">
    <property type="nucleotide sequence ID" value="NZ_JAQQWT010000013.1"/>
</dbReference>
<evidence type="ECO:0000256" key="2">
    <source>
        <dbReference type="SAM" id="Phobius"/>
    </source>
</evidence>
<feature type="transmembrane region" description="Helical" evidence="2">
    <location>
        <begin position="328"/>
        <end position="344"/>
    </location>
</feature>
<name>A0ABV6NLP1_9BACI</name>
<organism evidence="3 4">
    <name type="scientific">Halalkalibacter alkalisediminis</name>
    <dbReference type="NCBI Taxonomy" id="935616"/>
    <lineage>
        <taxon>Bacteria</taxon>
        <taxon>Bacillati</taxon>
        <taxon>Bacillota</taxon>
        <taxon>Bacilli</taxon>
        <taxon>Bacillales</taxon>
        <taxon>Bacillaceae</taxon>
        <taxon>Halalkalibacter</taxon>
    </lineage>
</organism>
<feature type="transmembrane region" description="Helical" evidence="2">
    <location>
        <begin position="350"/>
        <end position="370"/>
    </location>
</feature>